<dbReference type="CDD" id="cd04738">
    <property type="entry name" value="DHOD_2_like"/>
    <property type="match status" value="1"/>
</dbReference>
<feature type="binding site" evidence="11">
    <location>
        <begin position="116"/>
        <end position="120"/>
    </location>
    <ligand>
        <name>substrate</name>
    </ligand>
</feature>
<dbReference type="SUPFAM" id="SSF51395">
    <property type="entry name" value="FMN-linked oxidoreductases"/>
    <property type="match status" value="1"/>
</dbReference>
<dbReference type="PROSITE" id="PS00911">
    <property type="entry name" value="DHODEHASE_1"/>
    <property type="match status" value="1"/>
</dbReference>
<dbReference type="EMBL" id="JBHRYQ010000001">
    <property type="protein sequence ID" value="MFC3812109.1"/>
    <property type="molecule type" value="Genomic_DNA"/>
</dbReference>
<dbReference type="EC" id="1.3.5.2" evidence="11"/>
<dbReference type="InterPro" id="IPR005719">
    <property type="entry name" value="Dihydroorotate_DH_2"/>
</dbReference>
<evidence type="ECO:0000256" key="1">
    <source>
        <dbReference type="ARBA" id="ARBA00003125"/>
    </source>
</evidence>
<dbReference type="RefSeq" id="WP_379840227.1">
    <property type="nucleotide sequence ID" value="NZ_JBHRYQ010000001.1"/>
</dbReference>
<dbReference type="HAMAP" id="MF_00225">
    <property type="entry name" value="DHO_dh_type2"/>
    <property type="match status" value="1"/>
</dbReference>
<organism evidence="13 14">
    <name type="scientific">Lacihabitans lacunae</name>
    <dbReference type="NCBI Taxonomy" id="1028214"/>
    <lineage>
        <taxon>Bacteria</taxon>
        <taxon>Pseudomonadati</taxon>
        <taxon>Bacteroidota</taxon>
        <taxon>Cytophagia</taxon>
        <taxon>Cytophagales</taxon>
        <taxon>Leadbetterellaceae</taxon>
        <taxon>Lacihabitans</taxon>
    </lineage>
</organism>
<keyword evidence="8 11" id="KW-0560">Oxidoreductase</keyword>
<evidence type="ECO:0000256" key="7">
    <source>
        <dbReference type="ARBA" id="ARBA00022975"/>
    </source>
</evidence>
<dbReference type="GO" id="GO:0106430">
    <property type="term" value="F:dihydroorotate dehydrogenase (quinone) activity"/>
    <property type="evidence" value="ECO:0007669"/>
    <property type="project" value="UniProtKB-EC"/>
</dbReference>
<dbReference type="InterPro" id="IPR050074">
    <property type="entry name" value="DHO_dehydrogenase"/>
</dbReference>
<dbReference type="InterPro" id="IPR001295">
    <property type="entry name" value="Dihydroorotate_DH_CS"/>
</dbReference>
<keyword evidence="9 11" id="KW-0472">Membrane</keyword>
<evidence type="ECO:0000256" key="6">
    <source>
        <dbReference type="ARBA" id="ARBA00022643"/>
    </source>
</evidence>
<dbReference type="Gene3D" id="3.20.20.70">
    <property type="entry name" value="Aldolase class I"/>
    <property type="match status" value="1"/>
</dbReference>
<protein>
    <recommendedName>
        <fullName evidence="11">Dihydroorotate dehydrogenase (quinone)</fullName>
        <ecNumber evidence="11">1.3.5.2</ecNumber>
    </recommendedName>
    <alternativeName>
        <fullName evidence="11">DHOdehase</fullName>
        <shortName evidence="11">DHOD</shortName>
        <shortName evidence="11">DHODase</shortName>
    </alternativeName>
    <alternativeName>
        <fullName evidence="11">Dihydroorotate oxidase</fullName>
    </alternativeName>
</protein>
<evidence type="ECO:0000256" key="5">
    <source>
        <dbReference type="ARBA" id="ARBA00022630"/>
    </source>
</evidence>
<name>A0ABV7YXR2_9BACT</name>
<keyword evidence="14" id="KW-1185">Reference proteome</keyword>
<dbReference type="PANTHER" id="PTHR48109:SF4">
    <property type="entry name" value="DIHYDROOROTATE DEHYDROGENASE (QUINONE), MITOCHONDRIAL"/>
    <property type="match status" value="1"/>
</dbReference>
<dbReference type="PANTHER" id="PTHR48109">
    <property type="entry name" value="DIHYDROOROTATE DEHYDROGENASE (QUINONE), MITOCHONDRIAL-RELATED"/>
    <property type="match status" value="1"/>
</dbReference>
<keyword evidence="6 11" id="KW-0288">FMN</keyword>
<comment type="catalytic activity">
    <reaction evidence="10 11">
        <text>(S)-dihydroorotate + a quinone = orotate + a quinol</text>
        <dbReference type="Rhea" id="RHEA:30187"/>
        <dbReference type="ChEBI" id="CHEBI:24646"/>
        <dbReference type="ChEBI" id="CHEBI:30839"/>
        <dbReference type="ChEBI" id="CHEBI:30864"/>
        <dbReference type="ChEBI" id="CHEBI:132124"/>
        <dbReference type="EC" id="1.3.5.2"/>
    </reaction>
</comment>
<feature type="binding site" evidence="11">
    <location>
        <position position="272"/>
    </location>
    <ligand>
        <name>FMN</name>
        <dbReference type="ChEBI" id="CHEBI:58210"/>
    </ligand>
</feature>
<feature type="active site" description="Nucleophile" evidence="11">
    <location>
        <position position="180"/>
    </location>
</feature>
<feature type="binding site" evidence="11">
    <location>
        <position position="301"/>
    </location>
    <ligand>
        <name>FMN</name>
        <dbReference type="ChEBI" id="CHEBI:58210"/>
    </ligand>
</feature>
<evidence type="ECO:0000256" key="2">
    <source>
        <dbReference type="ARBA" id="ARBA00004370"/>
    </source>
</evidence>
<evidence type="ECO:0000256" key="9">
    <source>
        <dbReference type="ARBA" id="ARBA00023136"/>
    </source>
</evidence>
<feature type="binding site" evidence="11">
    <location>
        <position position="144"/>
    </location>
    <ligand>
        <name>FMN</name>
        <dbReference type="ChEBI" id="CHEBI:58210"/>
    </ligand>
</feature>
<feature type="binding site" evidence="11">
    <location>
        <position position="182"/>
    </location>
    <ligand>
        <name>substrate</name>
    </ligand>
</feature>
<evidence type="ECO:0000256" key="11">
    <source>
        <dbReference type="HAMAP-Rule" id="MF_00225"/>
    </source>
</evidence>
<dbReference type="NCBIfam" id="NF003652">
    <property type="entry name" value="PRK05286.2-5"/>
    <property type="match status" value="1"/>
</dbReference>
<proteinExistence type="inferred from homology"/>
<comment type="function">
    <text evidence="1 11">Catalyzes the conversion of dihydroorotate to orotate with quinone as electron acceptor.</text>
</comment>
<evidence type="ECO:0000313" key="13">
    <source>
        <dbReference type="EMBL" id="MFC3812109.1"/>
    </source>
</evidence>
<keyword evidence="5 11" id="KW-0285">Flavoprotein</keyword>
<dbReference type="InterPro" id="IPR005720">
    <property type="entry name" value="Dihydroorotate_DH_cat"/>
</dbReference>
<comment type="pathway">
    <text evidence="3 11">Pyrimidine metabolism; UMP biosynthesis via de novo pathway; orotate from (S)-dihydroorotate (quinone route): step 1/1.</text>
</comment>
<evidence type="ECO:0000313" key="14">
    <source>
        <dbReference type="Proteomes" id="UP001595616"/>
    </source>
</evidence>
<reference evidence="14" key="1">
    <citation type="journal article" date="2019" name="Int. J. Syst. Evol. Microbiol.">
        <title>The Global Catalogue of Microorganisms (GCM) 10K type strain sequencing project: providing services to taxonomists for standard genome sequencing and annotation.</title>
        <authorList>
            <consortium name="The Broad Institute Genomics Platform"/>
            <consortium name="The Broad Institute Genome Sequencing Center for Infectious Disease"/>
            <person name="Wu L."/>
            <person name="Ma J."/>
        </authorList>
    </citation>
    <scope>NUCLEOTIDE SEQUENCE [LARGE SCALE GENOMIC DNA]</scope>
    <source>
        <strain evidence="14">CECT 7956</strain>
    </source>
</reference>
<comment type="similarity">
    <text evidence="4 11">Belongs to the dihydroorotate dehydrogenase family. Type 2 subfamily.</text>
</comment>
<comment type="subunit">
    <text evidence="11">Monomer.</text>
</comment>
<feature type="binding site" evidence="11">
    <location>
        <position position="91"/>
    </location>
    <ligand>
        <name>FMN</name>
        <dbReference type="ChEBI" id="CHEBI:58210"/>
    </ligand>
</feature>
<feature type="binding site" evidence="11">
    <location>
        <position position="177"/>
    </location>
    <ligand>
        <name>substrate</name>
    </ligand>
</feature>
<feature type="binding site" evidence="11">
    <location>
        <position position="71"/>
    </location>
    <ligand>
        <name>substrate</name>
    </ligand>
</feature>
<evidence type="ECO:0000256" key="8">
    <source>
        <dbReference type="ARBA" id="ARBA00023002"/>
    </source>
</evidence>
<keyword evidence="11" id="KW-1003">Cell membrane</keyword>
<gene>
    <name evidence="11" type="primary">pyrD</name>
    <name evidence="13" type="ORF">ACFOOI_15720</name>
</gene>
<sequence>MYKKIVFPVLSQIDPEKVHYWAMGALVAALKMPIIGNIIKSSFNSKSEGLERDVFGLRFKNPVGLAAGFDKNAQWIDELATLGFGFIEIGTVTPKAQDGNPKPRLFRLKKDLALINRMGFNNGGVDKVVENLKKRKSDILVGGNIGKNKLTPNENALSDYQITFRALFDYVDYFVVNVSSPNTPGLRDLQEKGPLTEILVALQTENGQKDKPKPILLKIAPDLTDTQLEDIVEIVNTAGIAGVIATNTTLSRADLQTSDADVAEIGAGGLSGKPLTHRATEVVEFLHTKSKGSFDIIGVGGIYTGKDAEEKFAAGAKLVQVYSGFVYEGPSIAKNINAYLTKAKL</sequence>
<comment type="cofactor">
    <cofactor evidence="11">
        <name>FMN</name>
        <dbReference type="ChEBI" id="CHEBI:58210"/>
    </cofactor>
    <text evidence="11">Binds 1 FMN per subunit.</text>
</comment>
<evidence type="ECO:0000259" key="12">
    <source>
        <dbReference type="Pfam" id="PF01180"/>
    </source>
</evidence>
<evidence type="ECO:0000256" key="4">
    <source>
        <dbReference type="ARBA" id="ARBA00005359"/>
    </source>
</evidence>
<dbReference type="Pfam" id="PF01180">
    <property type="entry name" value="DHO_dh"/>
    <property type="match status" value="1"/>
</dbReference>
<dbReference type="PROSITE" id="PS00912">
    <property type="entry name" value="DHODEHASE_2"/>
    <property type="match status" value="1"/>
</dbReference>
<dbReference type="Proteomes" id="UP001595616">
    <property type="component" value="Unassembled WGS sequence"/>
</dbReference>
<comment type="subcellular location">
    <subcellularLocation>
        <location evidence="11">Cell membrane</location>
        <topology evidence="11">Peripheral membrane protein</topology>
    </subcellularLocation>
    <subcellularLocation>
        <location evidence="2">Membrane</location>
    </subcellularLocation>
</comment>
<dbReference type="NCBIfam" id="NF003645">
    <property type="entry name" value="PRK05286.1-2"/>
    <property type="match status" value="1"/>
</dbReference>
<feature type="binding site" evidence="11">
    <location>
        <begin position="247"/>
        <end position="248"/>
    </location>
    <ligand>
        <name>substrate</name>
    </ligand>
</feature>
<dbReference type="InterPro" id="IPR012135">
    <property type="entry name" value="Dihydroorotate_DH_1_2"/>
</dbReference>
<feature type="domain" description="Dihydroorotate dehydrogenase catalytic" evidence="12">
    <location>
        <begin position="50"/>
        <end position="341"/>
    </location>
</feature>
<accession>A0ABV7YXR2</accession>
<dbReference type="PIRSF" id="PIRSF000164">
    <property type="entry name" value="DHO_oxidase"/>
    <property type="match status" value="1"/>
</dbReference>
<evidence type="ECO:0000256" key="3">
    <source>
        <dbReference type="ARBA" id="ARBA00005161"/>
    </source>
</evidence>
<feature type="binding site" evidence="11">
    <location>
        <begin position="67"/>
        <end position="71"/>
    </location>
    <ligand>
        <name>FMN</name>
        <dbReference type="ChEBI" id="CHEBI:58210"/>
    </ligand>
</feature>
<comment type="caution">
    <text evidence="13">The sequence shown here is derived from an EMBL/GenBank/DDBJ whole genome shotgun (WGS) entry which is preliminary data.</text>
</comment>
<feature type="binding site" evidence="11">
    <location>
        <position position="218"/>
    </location>
    <ligand>
        <name>FMN</name>
        <dbReference type="ChEBI" id="CHEBI:58210"/>
    </ligand>
</feature>
<feature type="binding site" evidence="11">
    <location>
        <position position="177"/>
    </location>
    <ligand>
        <name>FMN</name>
        <dbReference type="ChEBI" id="CHEBI:58210"/>
    </ligand>
</feature>
<feature type="binding site" evidence="11">
    <location>
        <position position="246"/>
    </location>
    <ligand>
        <name>FMN</name>
        <dbReference type="ChEBI" id="CHEBI:58210"/>
    </ligand>
</feature>
<evidence type="ECO:0000256" key="10">
    <source>
        <dbReference type="ARBA" id="ARBA00048639"/>
    </source>
</evidence>
<feature type="binding site" evidence="11">
    <location>
        <begin position="322"/>
        <end position="323"/>
    </location>
    <ligand>
        <name>FMN</name>
        <dbReference type="ChEBI" id="CHEBI:58210"/>
    </ligand>
</feature>
<keyword evidence="7 11" id="KW-0665">Pyrimidine biosynthesis</keyword>
<dbReference type="NCBIfam" id="TIGR01036">
    <property type="entry name" value="pyrD_sub2"/>
    <property type="match status" value="1"/>
</dbReference>
<dbReference type="InterPro" id="IPR013785">
    <property type="entry name" value="Aldolase_TIM"/>
</dbReference>